<dbReference type="Proteomes" id="UP000286931">
    <property type="component" value="Unassembled WGS sequence"/>
</dbReference>
<gene>
    <name evidence="1" type="ORF">EHYA_04593</name>
</gene>
<comment type="caution">
    <text evidence="1">The sequence shown here is derived from an EMBL/GenBank/DDBJ whole genome shotgun (WGS) entry which is preliminary data.</text>
</comment>
<proteinExistence type="predicted"/>
<accession>A0A401YQM9</accession>
<keyword evidence="2" id="KW-1185">Reference proteome</keyword>
<dbReference type="EMBL" id="BIFH01000022">
    <property type="protein sequence ID" value="GCD96906.1"/>
    <property type="molecule type" value="Genomic_DNA"/>
</dbReference>
<reference evidence="1 2" key="1">
    <citation type="submission" date="2018-12" db="EMBL/GenBank/DDBJ databases">
        <title>Draft genome sequence of Embleya hyalina NBRC 13850T.</title>
        <authorList>
            <person name="Komaki H."/>
            <person name="Hosoyama A."/>
            <person name="Kimura A."/>
            <person name="Ichikawa N."/>
            <person name="Tamura T."/>
        </authorList>
    </citation>
    <scope>NUCLEOTIDE SEQUENCE [LARGE SCALE GENOMIC DNA]</scope>
    <source>
        <strain evidence="1 2">NBRC 13850</strain>
    </source>
</reference>
<evidence type="ECO:0000313" key="1">
    <source>
        <dbReference type="EMBL" id="GCD96906.1"/>
    </source>
</evidence>
<dbReference type="AlphaFoldDB" id="A0A401YQM9"/>
<evidence type="ECO:0000313" key="2">
    <source>
        <dbReference type="Proteomes" id="UP000286931"/>
    </source>
</evidence>
<protein>
    <submittedName>
        <fullName evidence="1">Uncharacterized protein</fullName>
    </submittedName>
</protein>
<name>A0A401YQM9_9ACTN</name>
<sequence>MRRSRSSEFADARRDGVGSVPFRRRRRRIVSLVVLSLLVASGCAAQRPTNTPEAFRQAVTALVGPATFSAKTCGSLFDGDPNSALLAKGTSTVPASSVAGIRTRALAAGWQPQKHGGFTLALLGPDHYQIGVRVTGDSAVVRAELDRCSVRTRSSMLGNAPLPIPEPGQRQSLERAFALATPVVRELLRAAGVAARDDLFPESGSMSDADAVPPENCRTPNEGRLGVTWRAVAKAELPVSTDVAGFFARLTPIPGPDWTVAPETPRDDPQVNVVTREGVRIRVHTTRQTSGEGGASLELRVSAESACVPVTTTPAAP</sequence>
<organism evidence="1 2">
    <name type="scientific">Embleya hyalina</name>
    <dbReference type="NCBI Taxonomy" id="516124"/>
    <lineage>
        <taxon>Bacteria</taxon>
        <taxon>Bacillati</taxon>
        <taxon>Actinomycetota</taxon>
        <taxon>Actinomycetes</taxon>
        <taxon>Kitasatosporales</taxon>
        <taxon>Streptomycetaceae</taxon>
        <taxon>Embleya</taxon>
    </lineage>
</organism>